<evidence type="ECO:0000313" key="2">
    <source>
        <dbReference type="EMBL" id="CAH1099792.1"/>
    </source>
</evidence>
<protein>
    <recommendedName>
        <fullName evidence="1">NADP-dependent oxidoreductase domain-containing protein</fullName>
    </recommendedName>
</protein>
<dbReference type="PANTHER" id="PTHR11732">
    <property type="entry name" value="ALDO/KETO REDUCTASE"/>
    <property type="match status" value="1"/>
</dbReference>
<keyword evidence="3" id="KW-1185">Reference proteome</keyword>
<dbReference type="PRINTS" id="PR00069">
    <property type="entry name" value="ALDKETRDTASE"/>
</dbReference>
<dbReference type="SUPFAM" id="SSF51430">
    <property type="entry name" value="NAD(P)-linked oxidoreductase"/>
    <property type="match status" value="1"/>
</dbReference>
<accession>A0A9P0CA36</accession>
<dbReference type="PROSITE" id="PS00062">
    <property type="entry name" value="ALDOKETO_REDUCTASE_2"/>
    <property type="match status" value="1"/>
</dbReference>
<dbReference type="InterPro" id="IPR018170">
    <property type="entry name" value="Aldo/ket_reductase_CS"/>
</dbReference>
<gene>
    <name evidence="2" type="ORF">PSYICH_LOCUS1044</name>
</gene>
<dbReference type="GO" id="GO:0016491">
    <property type="term" value="F:oxidoreductase activity"/>
    <property type="evidence" value="ECO:0007669"/>
    <property type="project" value="InterPro"/>
</dbReference>
<reference evidence="2" key="1">
    <citation type="submission" date="2022-01" db="EMBL/GenBank/DDBJ databases">
        <authorList>
            <person name="King R."/>
        </authorList>
    </citation>
    <scope>NUCLEOTIDE SEQUENCE</scope>
</reference>
<dbReference type="Proteomes" id="UP001153636">
    <property type="component" value="Chromosome 1"/>
</dbReference>
<dbReference type="InterPro" id="IPR020471">
    <property type="entry name" value="AKR"/>
</dbReference>
<dbReference type="Gene3D" id="3.20.20.100">
    <property type="entry name" value="NADP-dependent oxidoreductase domain"/>
    <property type="match status" value="1"/>
</dbReference>
<dbReference type="EMBL" id="OV651813">
    <property type="protein sequence ID" value="CAH1099792.1"/>
    <property type="molecule type" value="Genomic_DNA"/>
</dbReference>
<feature type="domain" description="NADP-dependent oxidoreductase" evidence="1">
    <location>
        <begin position="1"/>
        <end position="138"/>
    </location>
</feature>
<name>A0A9P0CA36_9CUCU</name>
<evidence type="ECO:0000259" key="1">
    <source>
        <dbReference type="Pfam" id="PF00248"/>
    </source>
</evidence>
<dbReference type="Pfam" id="PF00248">
    <property type="entry name" value="Aldo_ket_red"/>
    <property type="match status" value="1"/>
</dbReference>
<dbReference type="InterPro" id="IPR036812">
    <property type="entry name" value="NAD(P)_OxRdtase_dom_sf"/>
</dbReference>
<dbReference type="OrthoDB" id="416253at2759"/>
<sequence>MEKQVEAGEIKYIGISNFNIRQIDRITKIARINCVCLQHEMVEYFRNNYMLLVTYAPLGSPDLLKFKDLMIVQIVLPNLLGNILVKITEKHKKTHTQILIRFLIEKDVCIIPKNANMNRLRENLLALTFKLDENDMVALALFDDGDKRSIVDLQKGYRGKSVQQEKAHEQKAHYCIPETNKEINTYHTLEEFKILRLRIRLSPHRHSIHVHSERPMVGFKFNNDELFNAEPSETDGKVIWKAMEKQVKGGIIKLV</sequence>
<dbReference type="InterPro" id="IPR023210">
    <property type="entry name" value="NADP_OxRdtase_dom"/>
</dbReference>
<dbReference type="AlphaFoldDB" id="A0A9P0CA36"/>
<evidence type="ECO:0000313" key="3">
    <source>
        <dbReference type="Proteomes" id="UP001153636"/>
    </source>
</evidence>
<proteinExistence type="predicted"/>
<organism evidence="2 3">
    <name type="scientific">Psylliodes chrysocephalus</name>
    <dbReference type="NCBI Taxonomy" id="3402493"/>
    <lineage>
        <taxon>Eukaryota</taxon>
        <taxon>Metazoa</taxon>
        <taxon>Ecdysozoa</taxon>
        <taxon>Arthropoda</taxon>
        <taxon>Hexapoda</taxon>
        <taxon>Insecta</taxon>
        <taxon>Pterygota</taxon>
        <taxon>Neoptera</taxon>
        <taxon>Endopterygota</taxon>
        <taxon>Coleoptera</taxon>
        <taxon>Polyphaga</taxon>
        <taxon>Cucujiformia</taxon>
        <taxon>Chrysomeloidea</taxon>
        <taxon>Chrysomelidae</taxon>
        <taxon>Galerucinae</taxon>
        <taxon>Alticini</taxon>
        <taxon>Psylliodes</taxon>
    </lineage>
</organism>